<dbReference type="InterPro" id="IPR019826">
    <property type="entry name" value="Carboxylesterase_B_AS"/>
</dbReference>
<sequence>MEVLNATQKPSPCRQLDLTLLKIGKLRYENASEDCLYINIWRPARAECEEGRCKAKLPVIVYVHGGAFQWGDSALYFYDMERFVSKLDVVFVTFNYRVGLFGFLTTNTTDAPDDNGMWDQTLALKWVKENIGDFGGDPDDVTLAGESAGGIAIGLHAASPHSRGLFKRAFMQSGTPLSSIFWIHHSTISATRNIAGALGCYNDTQFLRDQAREVVACLKKIDGKDIMDALEQQVGVDRIFMPLFGGSFMPHDPHSSTAWAELNVESVLLGTTRDEGSFFVDNISLLNPFIEDILYQDYRLFATTFMATSFGIPFRAARDIATKYYGDYEVKHDRDSVSGIFGRMVADAGFDCPTHFFATAAVKSGVPTYRYLFDHRPSFSLWPKNYGVAHGDDVGFFYGTLWLHNDTSKYTDVMDSSAKELLSKAKPTKMEEEFAIELMTLLYEFAKTG</sequence>
<dbReference type="Gene3D" id="3.40.50.1820">
    <property type="entry name" value="alpha/beta hydrolase"/>
    <property type="match status" value="1"/>
</dbReference>
<protein>
    <recommendedName>
        <fullName evidence="5">Carboxylic ester hydrolase</fullName>
        <ecNumber evidence="5">3.1.1.-</ecNumber>
    </recommendedName>
</protein>
<dbReference type="OMA" id="PLYNDEF"/>
<evidence type="ECO:0000259" key="6">
    <source>
        <dbReference type="Pfam" id="PF00135"/>
    </source>
</evidence>
<dbReference type="GO" id="GO:0005886">
    <property type="term" value="C:plasma membrane"/>
    <property type="evidence" value="ECO:0007669"/>
    <property type="project" value="TreeGrafter"/>
</dbReference>
<dbReference type="GO" id="GO:0005615">
    <property type="term" value="C:extracellular space"/>
    <property type="evidence" value="ECO:0007669"/>
    <property type="project" value="TreeGrafter"/>
</dbReference>
<dbReference type="InterPro" id="IPR029058">
    <property type="entry name" value="AB_hydrolase_fold"/>
</dbReference>
<evidence type="ECO:0000256" key="5">
    <source>
        <dbReference type="RuleBase" id="RU361235"/>
    </source>
</evidence>
<evidence type="ECO:0000256" key="3">
    <source>
        <dbReference type="ARBA" id="ARBA00022801"/>
    </source>
</evidence>
<gene>
    <name evidence="7" type="ORF">HPB48_012663</name>
</gene>
<dbReference type="PROSITE" id="PS00941">
    <property type="entry name" value="CARBOXYLESTERASE_B_2"/>
    <property type="match status" value="1"/>
</dbReference>
<keyword evidence="3 5" id="KW-0378">Hydrolase</keyword>
<dbReference type="SUPFAM" id="SSF53474">
    <property type="entry name" value="alpha/beta-Hydrolases"/>
    <property type="match status" value="1"/>
</dbReference>
<evidence type="ECO:0000256" key="2">
    <source>
        <dbReference type="ARBA" id="ARBA00022487"/>
    </source>
</evidence>
<dbReference type="EMBL" id="JABSTR010000004">
    <property type="protein sequence ID" value="KAH9368407.1"/>
    <property type="molecule type" value="Genomic_DNA"/>
</dbReference>
<dbReference type="Proteomes" id="UP000821853">
    <property type="component" value="Chromosome 2"/>
</dbReference>
<dbReference type="GO" id="GO:0019695">
    <property type="term" value="P:choline metabolic process"/>
    <property type="evidence" value="ECO:0007669"/>
    <property type="project" value="TreeGrafter"/>
</dbReference>
<keyword evidence="4" id="KW-0325">Glycoprotein</keyword>
<dbReference type="AlphaFoldDB" id="A0A9J6G033"/>
<dbReference type="EC" id="3.1.1.-" evidence="5"/>
<evidence type="ECO:0000256" key="1">
    <source>
        <dbReference type="ARBA" id="ARBA00005964"/>
    </source>
</evidence>
<dbReference type="OrthoDB" id="9000293at2759"/>
<dbReference type="PROSITE" id="PS00122">
    <property type="entry name" value="CARBOXYLESTERASE_B_1"/>
    <property type="match status" value="1"/>
</dbReference>
<dbReference type="VEuPathDB" id="VectorBase:HLOH_043309"/>
<dbReference type="PANTHER" id="PTHR43918:SF4">
    <property type="entry name" value="CARBOXYLIC ESTER HYDROLASE"/>
    <property type="match status" value="1"/>
</dbReference>
<dbReference type="InterPro" id="IPR019819">
    <property type="entry name" value="Carboxylesterase_B_CS"/>
</dbReference>
<feature type="domain" description="Carboxylesterase type B" evidence="6">
    <location>
        <begin position="2"/>
        <end position="449"/>
    </location>
</feature>
<dbReference type="InterPro" id="IPR002018">
    <property type="entry name" value="CarbesteraseB"/>
</dbReference>
<dbReference type="GO" id="GO:0003990">
    <property type="term" value="F:acetylcholinesterase activity"/>
    <property type="evidence" value="ECO:0007669"/>
    <property type="project" value="TreeGrafter"/>
</dbReference>
<dbReference type="GO" id="GO:0006581">
    <property type="term" value="P:acetylcholine catabolic process"/>
    <property type="evidence" value="ECO:0007669"/>
    <property type="project" value="TreeGrafter"/>
</dbReference>
<organism evidence="7 8">
    <name type="scientific">Haemaphysalis longicornis</name>
    <name type="common">Bush tick</name>
    <dbReference type="NCBI Taxonomy" id="44386"/>
    <lineage>
        <taxon>Eukaryota</taxon>
        <taxon>Metazoa</taxon>
        <taxon>Ecdysozoa</taxon>
        <taxon>Arthropoda</taxon>
        <taxon>Chelicerata</taxon>
        <taxon>Arachnida</taxon>
        <taxon>Acari</taxon>
        <taxon>Parasitiformes</taxon>
        <taxon>Ixodida</taxon>
        <taxon>Ixodoidea</taxon>
        <taxon>Ixodidae</taxon>
        <taxon>Haemaphysalinae</taxon>
        <taxon>Haemaphysalis</taxon>
    </lineage>
</organism>
<dbReference type="InterPro" id="IPR050654">
    <property type="entry name" value="AChE-related_enzymes"/>
</dbReference>
<comment type="similarity">
    <text evidence="1 5">Belongs to the type-B carboxylesterase/lipase family.</text>
</comment>
<evidence type="ECO:0000256" key="4">
    <source>
        <dbReference type="ARBA" id="ARBA00023180"/>
    </source>
</evidence>
<keyword evidence="8" id="KW-1185">Reference proteome</keyword>
<evidence type="ECO:0000313" key="8">
    <source>
        <dbReference type="Proteomes" id="UP000821853"/>
    </source>
</evidence>
<accession>A0A9J6G033</accession>
<evidence type="ECO:0000313" key="7">
    <source>
        <dbReference type="EMBL" id="KAH9368407.1"/>
    </source>
</evidence>
<keyword evidence="2" id="KW-0719">Serine esterase</keyword>
<reference evidence="7 8" key="1">
    <citation type="journal article" date="2020" name="Cell">
        <title>Large-Scale Comparative Analyses of Tick Genomes Elucidate Their Genetic Diversity and Vector Capacities.</title>
        <authorList>
            <consortium name="Tick Genome and Microbiome Consortium (TIGMIC)"/>
            <person name="Jia N."/>
            <person name="Wang J."/>
            <person name="Shi W."/>
            <person name="Du L."/>
            <person name="Sun Y."/>
            <person name="Zhan W."/>
            <person name="Jiang J.F."/>
            <person name="Wang Q."/>
            <person name="Zhang B."/>
            <person name="Ji P."/>
            <person name="Bell-Sakyi L."/>
            <person name="Cui X.M."/>
            <person name="Yuan T.T."/>
            <person name="Jiang B.G."/>
            <person name="Yang W.F."/>
            <person name="Lam T.T."/>
            <person name="Chang Q.C."/>
            <person name="Ding S.J."/>
            <person name="Wang X.J."/>
            <person name="Zhu J.G."/>
            <person name="Ruan X.D."/>
            <person name="Zhao L."/>
            <person name="Wei J.T."/>
            <person name="Ye R.Z."/>
            <person name="Que T.C."/>
            <person name="Du C.H."/>
            <person name="Zhou Y.H."/>
            <person name="Cheng J.X."/>
            <person name="Dai P.F."/>
            <person name="Guo W.B."/>
            <person name="Han X.H."/>
            <person name="Huang E.J."/>
            <person name="Li L.F."/>
            <person name="Wei W."/>
            <person name="Gao Y.C."/>
            <person name="Liu J.Z."/>
            <person name="Shao H.Z."/>
            <person name="Wang X."/>
            <person name="Wang C.C."/>
            <person name="Yang T.C."/>
            <person name="Huo Q.B."/>
            <person name="Li W."/>
            <person name="Chen H.Y."/>
            <person name="Chen S.E."/>
            <person name="Zhou L.G."/>
            <person name="Ni X.B."/>
            <person name="Tian J.H."/>
            <person name="Sheng Y."/>
            <person name="Liu T."/>
            <person name="Pan Y.S."/>
            <person name="Xia L.Y."/>
            <person name="Li J."/>
            <person name="Zhao F."/>
            <person name="Cao W.C."/>
        </authorList>
    </citation>
    <scope>NUCLEOTIDE SEQUENCE [LARGE SCALE GENOMIC DNA]</scope>
    <source>
        <strain evidence="7">HaeL-2018</strain>
    </source>
</reference>
<dbReference type="PANTHER" id="PTHR43918">
    <property type="entry name" value="ACETYLCHOLINESTERASE"/>
    <property type="match status" value="1"/>
</dbReference>
<dbReference type="Pfam" id="PF00135">
    <property type="entry name" value="COesterase"/>
    <property type="match status" value="1"/>
</dbReference>
<proteinExistence type="inferred from homology"/>
<name>A0A9J6G033_HAELO</name>
<comment type="caution">
    <text evidence="7">The sequence shown here is derived from an EMBL/GenBank/DDBJ whole genome shotgun (WGS) entry which is preliminary data.</text>
</comment>